<comment type="caution">
    <text evidence="1">The sequence shown here is derived from an EMBL/GenBank/DDBJ whole genome shotgun (WGS) entry which is preliminary data.</text>
</comment>
<dbReference type="EMBL" id="BONQ01000105">
    <property type="protein sequence ID" value="GIG48489.1"/>
    <property type="molecule type" value="Genomic_DNA"/>
</dbReference>
<accession>A0A919UAG2</accession>
<gene>
    <name evidence="1" type="ORF">Dsi01nite_065300</name>
</gene>
<name>A0A919UAG2_9ACTN</name>
<dbReference type="Proteomes" id="UP000660611">
    <property type="component" value="Unassembled WGS sequence"/>
</dbReference>
<sequence>MPLGNGVPRGDNEPVQVYRGVVAYHLTTVAEGVDAVEHALLAAALTFTRTAVTVVWPGGRGEGAEFVFVLPGTNQRPGLDLVQRLRSSGMWLQVRTVDGSTPR</sequence>
<organism evidence="1 2">
    <name type="scientific">Dactylosporangium siamense</name>
    <dbReference type="NCBI Taxonomy" id="685454"/>
    <lineage>
        <taxon>Bacteria</taxon>
        <taxon>Bacillati</taxon>
        <taxon>Actinomycetota</taxon>
        <taxon>Actinomycetes</taxon>
        <taxon>Micromonosporales</taxon>
        <taxon>Micromonosporaceae</taxon>
        <taxon>Dactylosporangium</taxon>
    </lineage>
</organism>
<dbReference type="AlphaFoldDB" id="A0A919UAG2"/>
<evidence type="ECO:0000313" key="2">
    <source>
        <dbReference type="Proteomes" id="UP000660611"/>
    </source>
</evidence>
<keyword evidence="2" id="KW-1185">Reference proteome</keyword>
<protein>
    <submittedName>
        <fullName evidence="1">Uncharacterized protein</fullName>
    </submittedName>
</protein>
<reference evidence="1" key="1">
    <citation type="submission" date="2021-01" db="EMBL/GenBank/DDBJ databases">
        <title>Whole genome shotgun sequence of Dactylosporangium siamense NBRC 106093.</title>
        <authorList>
            <person name="Komaki H."/>
            <person name="Tamura T."/>
        </authorList>
    </citation>
    <scope>NUCLEOTIDE SEQUENCE</scope>
    <source>
        <strain evidence="1">NBRC 106093</strain>
    </source>
</reference>
<proteinExistence type="predicted"/>
<evidence type="ECO:0000313" key="1">
    <source>
        <dbReference type="EMBL" id="GIG48489.1"/>
    </source>
</evidence>